<keyword evidence="3" id="KW-1185">Reference proteome</keyword>
<evidence type="ECO:0000313" key="3">
    <source>
        <dbReference type="Proteomes" id="UP001232148"/>
    </source>
</evidence>
<dbReference type="AlphaFoldDB" id="A0AAD9LWS7"/>
<name>A0AAD9LWS7_9PEZI</name>
<reference evidence="2" key="1">
    <citation type="submission" date="2021-06" db="EMBL/GenBank/DDBJ databases">
        <title>Comparative genomics, transcriptomics and evolutionary studies reveal genomic signatures of adaptation to plant cell wall in hemibiotrophic fungi.</title>
        <authorList>
            <consortium name="DOE Joint Genome Institute"/>
            <person name="Baroncelli R."/>
            <person name="Diaz J.F."/>
            <person name="Benocci T."/>
            <person name="Peng M."/>
            <person name="Battaglia E."/>
            <person name="Haridas S."/>
            <person name="Andreopoulos W."/>
            <person name="Labutti K."/>
            <person name="Pangilinan J."/>
            <person name="Floch G.L."/>
            <person name="Makela M.R."/>
            <person name="Henrissat B."/>
            <person name="Grigoriev I.V."/>
            <person name="Crouch J.A."/>
            <person name="De Vries R.P."/>
            <person name="Sukno S.A."/>
            <person name="Thon M.R."/>
        </authorList>
    </citation>
    <scope>NUCLEOTIDE SEQUENCE</scope>
    <source>
        <strain evidence="2">MAFF235873</strain>
    </source>
</reference>
<feature type="compositionally biased region" description="Basic and acidic residues" evidence="1">
    <location>
        <begin position="39"/>
        <end position="51"/>
    </location>
</feature>
<dbReference type="Proteomes" id="UP001232148">
    <property type="component" value="Unassembled WGS sequence"/>
</dbReference>
<feature type="region of interest" description="Disordered" evidence="1">
    <location>
        <begin position="37"/>
        <end position="83"/>
    </location>
</feature>
<gene>
    <name evidence="2" type="ORF">LX32DRAFT_687917</name>
</gene>
<proteinExistence type="predicted"/>
<dbReference type="EMBL" id="MU843128">
    <property type="protein sequence ID" value="KAK2021195.1"/>
    <property type="molecule type" value="Genomic_DNA"/>
</dbReference>
<feature type="non-terminal residue" evidence="2">
    <location>
        <position position="1"/>
    </location>
</feature>
<organism evidence="2 3">
    <name type="scientific">Colletotrichum zoysiae</name>
    <dbReference type="NCBI Taxonomy" id="1216348"/>
    <lineage>
        <taxon>Eukaryota</taxon>
        <taxon>Fungi</taxon>
        <taxon>Dikarya</taxon>
        <taxon>Ascomycota</taxon>
        <taxon>Pezizomycotina</taxon>
        <taxon>Sordariomycetes</taxon>
        <taxon>Hypocreomycetidae</taxon>
        <taxon>Glomerellales</taxon>
        <taxon>Glomerellaceae</taxon>
        <taxon>Colletotrichum</taxon>
        <taxon>Colletotrichum graminicola species complex</taxon>
    </lineage>
</organism>
<evidence type="ECO:0000313" key="2">
    <source>
        <dbReference type="EMBL" id="KAK2021195.1"/>
    </source>
</evidence>
<evidence type="ECO:0000256" key="1">
    <source>
        <dbReference type="SAM" id="MobiDB-lite"/>
    </source>
</evidence>
<accession>A0AAD9LWS7</accession>
<comment type="caution">
    <text evidence="2">The sequence shown here is derived from an EMBL/GenBank/DDBJ whole genome shotgun (WGS) entry which is preliminary data.</text>
</comment>
<sequence>MTPTFLCACLGSAVIMLSGKEPKRELEQELELNQSWGQELDRSSNRSRHDCYTTNRVRPGRTRTGRDPESIGNKLPVGERQDKEGRTYSTVAADFALLLSSGKSSVLPWRVCWAMGMVKMYRRYGHTQHYTCV</sequence>
<protein>
    <submittedName>
        <fullName evidence="2">Uncharacterized protein</fullName>
    </submittedName>
</protein>